<dbReference type="Gramene" id="KCW75337">
    <property type="protein sequence ID" value="KCW75337"/>
    <property type="gene ID" value="EUGRSUZ_E04080"/>
</dbReference>
<protein>
    <recommendedName>
        <fullName evidence="2">Pentatricopeptide repeat-containing protein</fullName>
    </recommendedName>
</protein>
<sequence length="79" mass="9127">MFKSMVNHGCRPNGDCYFTFIHYLCKGVDFDTALQICKEINGLVSIDKVDEARELIKQVKERFSRNTDLWDEVEAGLPQ</sequence>
<dbReference type="SUPFAM" id="SSF56436">
    <property type="entry name" value="C-type lectin-like"/>
    <property type="match status" value="1"/>
</dbReference>
<evidence type="ECO:0008006" key="2">
    <source>
        <dbReference type="Google" id="ProtNLM"/>
    </source>
</evidence>
<evidence type="ECO:0000313" key="1">
    <source>
        <dbReference type="EMBL" id="KCW75337.1"/>
    </source>
</evidence>
<name>A0A059CAE3_EUCGR</name>
<reference evidence="1" key="1">
    <citation type="submission" date="2013-07" db="EMBL/GenBank/DDBJ databases">
        <title>The genome of Eucalyptus grandis.</title>
        <authorList>
            <person name="Schmutz J."/>
            <person name="Hayes R."/>
            <person name="Myburg A."/>
            <person name="Tuskan G."/>
            <person name="Grattapaglia D."/>
            <person name="Rokhsar D.S."/>
        </authorList>
    </citation>
    <scope>NUCLEOTIDE SEQUENCE</scope>
    <source>
        <tissue evidence="1">Leaf extractions</tissue>
    </source>
</reference>
<gene>
    <name evidence="1" type="ORF">EUGRSUZ_E04080</name>
</gene>
<proteinExistence type="predicted"/>
<dbReference type="STRING" id="71139.A0A059CAE3"/>
<dbReference type="InterPro" id="IPR016187">
    <property type="entry name" value="CTDL_fold"/>
</dbReference>
<accession>A0A059CAE3</accession>
<dbReference type="InterPro" id="IPR011990">
    <property type="entry name" value="TPR-like_helical_dom_sf"/>
</dbReference>
<dbReference type="AlphaFoldDB" id="A0A059CAE3"/>
<dbReference type="EMBL" id="KK198757">
    <property type="protein sequence ID" value="KCW75337.1"/>
    <property type="molecule type" value="Genomic_DNA"/>
</dbReference>
<dbReference type="InParanoid" id="A0A059CAE3"/>
<dbReference type="Gene3D" id="1.25.40.10">
    <property type="entry name" value="Tetratricopeptide repeat domain"/>
    <property type="match status" value="1"/>
</dbReference>
<organism evidence="1">
    <name type="scientific">Eucalyptus grandis</name>
    <name type="common">Flooded gum</name>
    <dbReference type="NCBI Taxonomy" id="71139"/>
    <lineage>
        <taxon>Eukaryota</taxon>
        <taxon>Viridiplantae</taxon>
        <taxon>Streptophyta</taxon>
        <taxon>Embryophyta</taxon>
        <taxon>Tracheophyta</taxon>
        <taxon>Spermatophyta</taxon>
        <taxon>Magnoliopsida</taxon>
        <taxon>eudicotyledons</taxon>
        <taxon>Gunneridae</taxon>
        <taxon>Pentapetalae</taxon>
        <taxon>rosids</taxon>
        <taxon>malvids</taxon>
        <taxon>Myrtales</taxon>
        <taxon>Myrtaceae</taxon>
        <taxon>Myrtoideae</taxon>
        <taxon>Eucalypteae</taxon>
        <taxon>Eucalyptus</taxon>
    </lineage>
</organism>